<dbReference type="Pfam" id="PF00768">
    <property type="entry name" value="Peptidase_S11"/>
    <property type="match status" value="1"/>
</dbReference>
<keyword evidence="10" id="KW-0472">Membrane</keyword>
<dbReference type="InterPro" id="IPR018044">
    <property type="entry name" value="Peptidase_S11"/>
</dbReference>
<dbReference type="AlphaFoldDB" id="A0A1G2HIM1"/>
<evidence type="ECO:0000256" key="4">
    <source>
        <dbReference type="ARBA" id="ARBA00022960"/>
    </source>
</evidence>
<dbReference type="GO" id="GO:0009002">
    <property type="term" value="F:serine-type D-Ala-D-Ala carboxypeptidase activity"/>
    <property type="evidence" value="ECO:0007669"/>
    <property type="project" value="InterPro"/>
</dbReference>
<evidence type="ECO:0000313" key="12">
    <source>
        <dbReference type="EMBL" id="OGZ62071.1"/>
    </source>
</evidence>
<gene>
    <name evidence="12" type="ORF">A3F94_02465</name>
</gene>
<dbReference type="InterPro" id="IPR001967">
    <property type="entry name" value="Peptidase_S11_N"/>
</dbReference>
<organism evidence="12 13">
    <name type="scientific">Candidatus Spechtbacteria bacterium RIFCSPLOWO2_12_FULL_38_22</name>
    <dbReference type="NCBI Taxonomy" id="1802165"/>
    <lineage>
        <taxon>Bacteria</taxon>
        <taxon>Candidatus Spechtiibacteriota</taxon>
    </lineage>
</organism>
<dbReference type="STRING" id="1802165.A3F94_02465"/>
<proteinExistence type="inferred from homology"/>
<dbReference type="Proteomes" id="UP000176770">
    <property type="component" value="Unassembled WGS sequence"/>
</dbReference>
<evidence type="ECO:0000256" key="6">
    <source>
        <dbReference type="ARBA" id="ARBA00023316"/>
    </source>
</evidence>
<evidence type="ECO:0000256" key="8">
    <source>
        <dbReference type="PIRSR" id="PIRSR618044-2"/>
    </source>
</evidence>
<evidence type="ECO:0000256" key="10">
    <source>
        <dbReference type="SAM" id="Phobius"/>
    </source>
</evidence>
<reference evidence="12 13" key="1">
    <citation type="journal article" date="2016" name="Nat. Commun.">
        <title>Thousands of microbial genomes shed light on interconnected biogeochemical processes in an aquifer system.</title>
        <authorList>
            <person name="Anantharaman K."/>
            <person name="Brown C.T."/>
            <person name="Hug L.A."/>
            <person name="Sharon I."/>
            <person name="Castelle C.J."/>
            <person name="Probst A.J."/>
            <person name="Thomas B.C."/>
            <person name="Singh A."/>
            <person name="Wilkins M.J."/>
            <person name="Karaoz U."/>
            <person name="Brodie E.L."/>
            <person name="Williams K.H."/>
            <person name="Hubbard S.S."/>
            <person name="Banfield J.F."/>
        </authorList>
    </citation>
    <scope>NUCLEOTIDE SEQUENCE [LARGE SCALE GENOMIC DNA]</scope>
</reference>
<keyword evidence="10" id="KW-1133">Transmembrane helix</keyword>
<comment type="caution">
    <text evidence="12">The sequence shown here is derived from an EMBL/GenBank/DDBJ whole genome shotgun (WGS) entry which is preliminary data.</text>
</comment>
<evidence type="ECO:0000256" key="1">
    <source>
        <dbReference type="ARBA" id="ARBA00007164"/>
    </source>
</evidence>
<dbReference type="PANTHER" id="PTHR21581:SF26">
    <property type="entry name" value="D-ALANYL-D-ALANINE ENDOPEPTIDASE"/>
    <property type="match status" value="1"/>
</dbReference>
<evidence type="ECO:0000259" key="11">
    <source>
        <dbReference type="Pfam" id="PF00768"/>
    </source>
</evidence>
<name>A0A1G2HIM1_9BACT</name>
<protein>
    <recommendedName>
        <fullName evidence="11">Peptidase S11 D-alanyl-D-alanine carboxypeptidase A N-terminal domain-containing protein</fullName>
    </recommendedName>
</protein>
<evidence type="ECO:0000256" key="2">
    <source>
        <dbReference type="ARBA" id="ARBA00022729"/>
    </source>
</evidence>
<dbReference type="GO" id="GO:0006508">
    <property type="term" value="P:proteolysis"/>
    <property type="evidence" value="ECO:0007669"/>
    <property type="project" value="InterPro"/>
</dbReference>
<keyword evidence="2" id="KW-0732">Signal</keyword>
<accession>A0A1G2HIM1</accession>
<keyword evidence="6" id="KW-0961">Cell wall biogenesis/degradation</keyword>
<evidence type="ECO:0000256" key="9">
    <source>
        <dbReference type="RuleBase" id="RU004016"/>
    </source>
</evidence>
<keyword evidence="4" id="KW-0133">Cell shape</keyword>
<comment type="similarity">
    <text evidence="1 9">Belongs to the peptidase S11 family.</text>
</comment>
<keyword evidence="5" id="KW-0573">Peptidoglycan synthesis</keyword>
<dbReference type="GO" id="GO:0008360">
    <property type="term" value="P:regulation of cell shape"/>
    <property type="evidence" value="ECO:0007669"/>
    <property type="project" value="UniProtKB-KW"/>
</dbReference>
<feature type="binding site" evidence="8">
    <location>
        <position position="311"/>
    </location>
    <ligand>
        <name>substrate</name>
    </ligand>
</feature>
<feature type="active site" evidence="7">
    <location>
        <position position="203"/>
    </location>
</feature>
<evidence type="ECO:0000256" key="3">
    <source>
        <dbReference type="ARBA" id="ARBA00022801"/>
    </source>
</evidence>
<dbReference type="EMBL" id="MHOK01000009">
    <property type="protein sequence ID" value="OGZ62071.1"/>
    <property type="molecule type" value="Genomic_DNA"/>
</dbReference>
<feature type="domain" description="Peptidase S11 D-alanyl-D-alanine carboxypeptidase A N-terminal" evidence="11">
    <location>
        <begin position="115"/>
        <end position="343"/>
    </location>
</feature>
<dbReference type="PRINTS" id="PR00725">
    <property type="entry name" value="DADACBPTASE1"/>
</dbReference>
<feature type="transmembrane region" description="Helical" evidence="10">
    <location>
        <begin position="26"/>
        <end position="44"/>
    </location>
</feature>
<dbReference type="Gene3D" id="3.40.710.10">
    <property type="entry name" value="DD-peptidase/beta-lactamase superfamily"/>
    <property type="match status" value="1"/>
</dbReference>
<dbReference type="PANTHER" id="PTHR21581">
    <property type="entry name" value="D-ALANYL-D-ALANINE CARBOXYPEPTIDASE"/>
    <property type="match status" value="1"/>
</dbReference>
<dbReference type="InterPro" id="IPR012338">
    <property type="entry name" value="Beta-lactam/transpept-like"/>
</dbReference>
<dbReference type="GO" id="GO:0071555">
    <property type="term" value="P:cell wall organization"/>
    <property type="evidence" value="ECO:0007669"/>
    <property type="project" value="UniProtKB-KW"/>
</dbReference>
<keyword evidence="3" id="KW-0378">Hydrolase</keyword>
<feature type="active site" description="Proton acceptor" evidence="7">
    <location>
        <position position="151"/>
    </location>
</feature>
<evidence type="ECO:0000256" key="5">
    <source>
        <dbReference type="ARBA" id="ARBA00022984"/>
    </source>
</evidence>
<evidence type="ECO:0000313" key="13">
    <source>
        <dbReference type="Proteomes" id="UP000176770"/>
    </source>
</evidence>
<evidence type="ECO:0000256" key="7">
    <source>
        <dbReference type="PIRSR" id="PIRSR618044-1"/>
    </source>
</evidence>
<feature type="active site" description="Acyl-ester intermediate" evidence="7">
    <location>
        <position position="148"/>
    </location>
</feature>
<keyword evidence="10" id="KW-0812">Transmembrane</keyword>
<sequence length="364" mass="40824">MFRIHLRKIKYKLQDISRKHRTKIKVLGPLSAFILVVGGTILLLNNFGQNNVRHDALEDNEFKLSLVSREDFLKKYQNLRLNTLPQGDTLSSSISGFIKNNTVDALLPARNWQVQFEDVEATSALAIYMPEKRILYGRNIFETRPIASLTKLMSALVIMDEFNLDDVITITNEAILEEGDSANLVAGEQFSVKELLYALLLESSNDAATAFKIQLEKNKPQTSFVALMNLRAKNMGLQNTLFVEPSGLSEKNVSSAYELSQIFYTAFENPILAQTMAESSYTTKSLNKDITHFWVNLNSLLGAYEGLLAGKTGFTNEAGPSMAGIVASPIKDTHVVSVVLDAQDRIEATRQLFDWVKKAYIWEE</sequence>
<dbReference type="SUPFAM" id="SSF56601">
    <property type="entry name" value="beta-lactamase/transpeptidase-like"/>
    <property type="match status" value="1"/>
</dbReference>
<dbReference type="GO" id="GO:0009252">
    <property type="term" value="P:peptidoglycan biosynthetic process"/>
    <property type="evidence" value="ECO:0007669"/>
    <property type="project" value="UniProtKB-KW"/>
</dbReference>